<organism evidence="2 3">
    <name type="scientific">Acuticoccus sediminis</name>
    <dbReference type="NCBI Taxonomy" id="2184697"/>
    <lineage>
        <taxon>Bacteria</taxon>
        <taxon>Pseudomonadati</taxon>
        <taxon>Pseudomonadota</taxon>
        <taxon>Alphaproteobacteria</taxon>
        <taxon>Hyphomicrobiales</taxon>
        <taxon>Amorphaceae</taxon>
        <taxon>Acuticoccus</taxon>
    </lineage>
</organism>
<dbReference type="OrthoDB" id="9803627at2"/>
<dbReference type="AlphaFoldDB" id="A0A8B2NKZ2"/>
<keyword evidence="3" id="KW-1185">Reference proteome</keyword>
<dbReference type="Pfam" id="PF04230">
    <property type="entry name" value="PS_pyruv_trans"/>
    <property type="match status" value="1"/>
</dbReference>
<dbReference type="RefSeq" id="WP_111348817.1">
    <property type="nucleotide sequence ID" value="NZ_QHHQ01000004.1"/>
</dbReference>
<evidence type="ECO:0000313" key="2">
    <source>
        <dbReference type="EMBL" id="RAI00176.1"/>
    </source>
</evidence>
<protein>
    <recommendedName>
        <fullName evidence="1">Polysaccharide pyruvyl transferase domain-containing protein</fullName>
    </recommendedName>
</protein>
<sequence length="268" mass="30368">MKPLTVYWWRPVAEGKINLGDEVNRHIVSYVSGREVERSELRSCELAAIGSVLQDLFGRIKGRRSPVHVWGSGLMQPEYLPESEYVHYHAVRGPLTRCIAEVRRDLPLGDPGILVSEIWKPACEKRYSIGIIPHHTQLGDKLWTGLCESTPGATLIDLTSPDIDQTFELISSCERIASTSLHGIVFADSYKIPNLWLRSNEPHRASAFKFYDYFASLKRKVAKQIEVRNPAKNMLTIEESQYDVAYFDEVDACKARVYEAFPAELKAA</sequence>
<comment type="caution">
    <text evidence="2">The sequence shown here is derived from an EMBL/GenBank/DDBJ whole genome shotgun (WGS) entry which is preliminary data.</text>
</comment>
<name>A0A8B2NKZ2_9HYPH</name>
<accession>A0A8B2NKZ2</accession>
<dbReference type="Proteomes" id="UP000249590">
    <property type="component" value="Unassembled WGS sequence"/>
</dbReference>
<dbReference type="EMBL" id="QHHQ01000004">
    <property type="protein sequence ID" value="RAI00176.1"/>
    <property type="molecule type" value="Genomic_DNA"/>
</dbReference>
<reference evidence="2 3" key="1">
    <citation type="submission" date="2018-05" db="EMBL/GenBank/DDBJ databases">
        <title>Acuticoccus sediminis sp. nov., isolated from deep-sea sediment of Indian Ocean.</title>
        <authorList>
            <person name="Liu X."/>
            <person name="Lai Q."/>
            <person name="Du Y."/>
            <person name="Sun F."/>
            <person name="Zhang X."/>
            <person name="Wang S."/>
            <person name="Shao Z."/>
        </authorList>
    </citation>
    <scope>NUCLEOTIDE SEQUENCE [LARGE SCALE GENOMIC DNA]</scope>
    <source>
        <strain evidence="2 3">PTG4-2</strain>
    </source>
</reference>
<evidence type="ECO:0000313" key="3">
    <source>
        <dbReference type="Proteomes" id="UP000249590"/>
    </source>
</evidence>
<dbReference type="InterPro" id="IPR007345">
    <property type="entry name" value="Polysacch_pyruvyl_Trfase"/>
</dbReference>
<evidence type="ECO:0000259" key="1">
    <source>
        <dbReference type="Pfam" id="PF04230"/>
    </source>
</evidence>
<gene>
    <name evidence="2" type="ORF">DLJ53_20925</name>
</gene>
<feature type="domain" description="Polysaccharide pyruvyl transferase" evidence="1">
    <location>
        <begin position="123"/>
        <end position="198"/>
    </location>
</feature>
<proteinExistence type="predicted"/>